<keyword evidence="1" id="KW-0472">Membrane</keyword>
<dbReference type="SUPFAM" id="SSF53850">
    <property type="entry name" value="Periplasmic binding protein-like II"/>
    <property type="match status" value="1"/>
</dbReference>
<name>A0A238KEY3_9RHOB</name>
<proteinExistence type="predicted"/>
<dbReference type="PANTHER" id="PTHR30570:SF1">
    <property type="entry name" value="PHOSPHATE-BINDING PROTEIN PSTS"/>
    <property type="match status" value="1"/>
</dbReference>
<dbReference type="OrthoDB" id="9790048at2"/>
<dbReference type="CDD" id="cd07185">
    <property type="entry name" value="OmpA_C-like"/>
    <property type="match status" value="1"/>
</dbReference>
<dbReference type="InterPro" id="IPR050811">
    <property type="entry name" value="Phosphate_ABC_transporter"/>
</dbReference>
<dbReference type="RefSeq" id="WP_093996880.1">
    <property type="nucleotide sequence ID" value="NZ_FXYD01000004.1"/>
</dbReference>
<protein>
    <submittedName>
        <fullName evidence="3">OmpA family protein</fullName>
    </submittedName>
</protein>
<dbReference type="Proteomes" id="UP000203464">
    <property type="component" value="Unassembled WGS sequence"/>
</dbReference>
<sequence length="514" mass="55723">MTSTWLNITEKFLQCAAVLVAHFAFVADVAAQEVTYRSENDAVTVAGRFVAFDGENVSVAADAGLITFRSDGMTCEGTGCPDLENYVASLRLVGASRMGDLLLPALVDVYARDSGLNVREDVQGFQLLRSDGTAVFKISISIEPQDQAFSTFVNHNADALLSMRELRDSELVTAADAGLGPLNFARHARILALDALVPVVSATSDVRSISMADLTAELAGTGGQFEVHFQADTEGQIQGFEDRFMRPFGLQLEQPGVAHENLESLLAAVAQGANGLSLVPFGSTQSTQPLALNGPCGLQAEARFLTMKTEDYPLTFPMFIYLPQRRQHPQVDDFLDWLRSPSAQLVIRRAGFVDLAAVPIPLGRQGDRLASAIANAGVEIQLEELQRMVRLLSPRVRMSSTFRFEPGSTRLDGQSRSNVMQLAQAIRDGRFGGRELMLVGFSDGRGPAAANRDLSFARAEAVLRDLSHALGGSFPANVQVETEAFGEALPMACDDTIWGQQTNRRVELWVRDAP</sequence>
<dbReference type="Gene3D" id="3.30.1330.60">
    <property type="entry name" value="OmpA-like domain"/>
    <property type="match status" value="1"/>
</dbReference>
<dbReference type="PANTHER" id="PTHR30570">
    <property type="entry name" value="PERIPLASMIC PHOSPHATE BINDING COMPONENT OF PHOSPHATE ABC TRANSPORTER"/>
    <property type="match status" value="1"/>
</dbReference>
<keyword evidence="4" id="KW-1185">Reference proteome</keyword>
<organism evidence="3 4">
    <name type="scientific">Octadecabacter ascidiaceicola</name>
    <dbReference type="NCBI Taxonomy" id="1655543"/>
    <lineage>
        <taxon>Bacteria</taxon>
        <taxon>Pseudomonadati</taxon>
        <taxon>Pseudomonadota</taxon>
        <taxon>Alphaproteobacteria</taxon>
        <taxon>Rhodobacterales</taxon>
        <taxon>Roseobacteraceae</taxon>
        <taxon>Octadecabacter</taxon>
    </lineage>
</organism>
<gene>
    <name evidence="3" type="ORF">OCA8868_02489</name>
</gene>
<dbReference type="Pfam" id="PF00691">
    <property type="entry name" value="OmpA"/>
    <property type="match status" value="1"/>
</dbReference>
<dbReference type="GO" id="GO:0016020">
    <property type="term" value="C:membrane"/>
    <property type="evidence" value="ECO:0007669"/>
    <property type="project" value="UniProtKB-UniRule"/>
</dbReference>
<dbReference type="PROSITE" id="PS51123">
    <property type="entry name" value="OMPA_2"/>
    <property type="match status" value="1"/>
</dbReference>
<accession>A0A238KEY3</accession>
<dbReference type="Gene3D" id="3.40.190.10">
    <property type="entry name" value="Periplasmic binding protein-like II"/>
    <property type="match status" value="2"/>
</dbReference>
<dbReference type="EMBL" id="FXYD01000004">
    <property type="protein sequence ID" value="SMX41360.1"/>
    <property type="molecule type" value="Genomic_DNA"/>
</dbReference>
<evidence type="ECO:0000256" key="1">
    <source>
        <dbReference type="PROSITE-ProRule" id="PRU00473"/>
    </source>
</evidence>
<reference evidence="4" key="1">
    <citation type="submission" date="2017-05" db="EMBL/GenBank/DDBJ databases">
        <authorList>
            <person name="Rodrigo-Torres L."/>
            <person name="Arahal R. D."/>
            <person name="Lucena T."/>
        </authorList>
    </citation>
    <scope>NUCLEOTIDE SEQUENCE [LARGE SCALE GENOMIC DNA]</scope>
    <source>
        <strain evidence="4">CECT 8868</strain>
    </source>
</reference>
<dbReference type="SUPFAM" id="SSF103088">
    <property type="entry name" value="OmpA-like"/>
    <property type="match status" value="1"/>
</dbReference>
<dbReference type="InterPro" id="IPR036737">
    <property type="entry name" value="OmpA-like_sf"/>
</dbReference>
<feature type="domain" description="OmpA-like" evidence="2">
    <location>
        <begin position="391"/>
        <end position="514"/>
    </location>
</feature>
<evidence type="ECO:0000313" key="3">
    <source>
        <dbReference type="EMBL" id="SMX41360.1"/>
    </source>
</evidence>
<evidence type="ECO:0000313" key="4">
    <source>
        <dbReference type="Proteomes" id="UP000203464"/>
    </source>
</evidence>
<dbReference type="InterPro" id="IPR006665">
    <property type="entry name" value="OmpA-like"/>
</dbReference>
<evidence type="ECO:0000259" key="2">
    <source>
        <dbReference type="PROSITE" id="PS51123"/>
    </source>
</evidence>
<dbReference type="AlphaFoldDB" id="A0A238KEY3"/>